<name>A0A1F8E0N7_9BACT</name>
<dbReference type="PANTHER" id="PTHR44591:SF14">
    <property type="entry name" value="PROTEIN PILG"/>
    <property type="match status" value="1"/>
</dbReference>
<evidence type="ECO:0000256" key="3">
    <source>
        <dbReference type="PROSITE-ProRule" id="PRU00169"/>
    </source>
</evidence>
<sequence>MSKKVLVVDDSLSMREFLSLLLLTELKNLDIEVTTASDGWTAFDAIGKMSFDLVLTDNNMPGMQGAELVVAVHDLGCKTPFIMVTGDEENDVPPVAKKMLKAFVPKPFLVDDFLELIRETLQ</sequence>
<protein>
    <recommendedName>
        <fullName evidence="4">Response regulatory domain-containing protein</fullName>
    </recommendedName>
</protein>
<comment type="caution">
    <text evidence="5">The sequence shown here is derived from an EMBL/GenBank/DDBJ whole genome shotgun (WGS) entry which is preliminary data.</text>
</comment>
<proteinExistence type="predicted"/>
<dbReference type="SMART" id="SM00448">
    <property type="entry name" value="REC"/>
    <property type="match status" value="1"/>
</dbReference>
<reference evidence="5 6" key="1">
    <citation type="journal article" date="2016" name="Nat. Commun.">
        <title>Thousands of microbial genomes shed light on interconnected biogeochemical processes in an aquifer system.</title>
        <authorList>
            <person name="Anantharaman K."/>
            <person name="Brown C.T."/>
            <person name="Hug L.A."/>
            <person name="Sharon I."/>
            <person name="Castelle C.J."/>
            <person name="Probst A.J."/>
            <person name="Thomas B.C."/>
            <person name="Singh A."/>
            <person name="Wilkins M.J."/>
            <person name="Karaoz U."/>
            <person name="Brodie E.L."/>
            <person name="Williams K.H."/>
            <person name="Hubbard S.S."/>
            <person name="Banfield J.F."/>
        </authorList>
    </citation>
    <scope>NUCLEOTIDE SEQUENCE [LARGE SCALE GENOMIC DNA]</scope>
</reference>
<evidence type="ECO:0000259" key="4">
    <source>
        <dbReference type="PROSITE" id="PS50110"/>
    </source>
</evidence>
<evidence type="ECO:0000313" key="5">
    <source>
        <dbReference type="EMBL" id="OGM93778.1"/>
    </source>
</evidence>
<dbReference type="InterPro" id="IPR050595">
    <property type="entry name" value="Bact_response_regulator"/>
</dbReference>
<dbReference type="EMBL" id="MGIV01000021">
    <property type="protein sequence ID" value="OGM93778.1"/>
    <property type="molecule type" value="Genomic_DNA"/>
</dbReference>
<dbReference type="InterPro" id="IPR001789">
    <property type="entry name" value="Sig_transdc_resp-reg_receiver"/>
</dbReference>
<dbReference type="AlphaFoldDB" id="A0A1F8E0N7"/>
<dbReference type="CDD" id="cd00156">
    <property type="entry name" value="REC"/>
    <property type="match status" value="1"/>
</dbReference>
<dbReference type="Proteomes" id="UP000179057">
    <property type="component" value="Unassembled WGS sequence"/>
</dbReference>
<dbReference type="InterPro" id="IPR011006">
    <property type="entry name" value="CheY-like_superfamily"/>
</dbReference>
<dbReference type="PANTHER" id="PTHR44591">
    <property type="entry name" value="STRESS RESPONSE REGULATOR PROTEIN 1"/>
    <property type="match status" value="1"/>
</dbReference>
<evidence type="ECO:0000256" key="2">
    <source>
        <dbReference type="ARBA" id="ARBA00023012"/>
    </source>
</evidence>
<feature type="modified residue" description="4-aspartylphosphate" evidence="3">
    <location>
        <position position="57"/>
    </location>
</feature>
<dbReference type="SUPFAM" id="SSF52172">
    <property type="entry name" value="CheY-like"/>
    <property type="match status" value="1"/>
</dbReference>
<organism evidence="5 6">
    <name type="scientific">Candidatus Wolfebacteria bacterium RIFOXYD1_FULL_48_65</name>
    <dbReference type="NCBI Taxonomy" id="1802561"/>
    <lineage>
        <taxon>Bacteria</taxon>
        <taxon>Candidatus Wolfeibacteriota</taxon>
    </lineage>
</organism>
<accession>A0A1F8E0N7</accession>
<feature type="domain" description="Response regulatory" evidence="4">
    <location>
        <begin position="4"/>
        <end position="121"/>
    </location>
</feature>
<keyword evidence="2" id="KW-0902">Two-component regulatory system</keyword>
<dbReference type="Gene3D" id="3.40.50.2300">
    <property type="match status" value="1"/>
</dbReference>
<evidence type="ECO:0000256" key="1">
    <source>
        <dbReference type="ARBA" id="ARBA00022553"/>
    </source>
</evidence>
<evidence type="ECO:0000313" key="6">
    <source>
        <dbReference type="Proteomes" id="UP000179057"/>
    </source>
</evidence>
<dbReference type="GO" id="GO:0000160">
    <property type="term" value="P:phosphorelay signal transduction system"/>
    <property type="evidence" value="ECO:0007669"/>
    <property type="project" value="UniProtKB-KW"/>
</dbReference>
<dbReference type="PROSITE" id="PS50110">
    <property type="entry name" value="RESPONSE_REGULATORY"/>
    <property type="match status" value="1"/>
</dbReference>
<dbReference type="Pfam" id="PF00072">
    <property type="entry name" value="Response_reg"/>
    <property type="match status" value="1"/>
</dbReference>
<gene>
    <name evidence="5" type="ORF">A2610_01220</name>
</gene>
<keyword evidence="1 3" id="KW-0597">Phosphoprotein</keyword>